<dbReference type="Proteomes" id="UP001500713">
    <property type="component" value="Unassembled WGS sequence"/>
</dbReference>
<comment type="caution">
    <text evidence="2">The sequence shown here is derived from an EMBL/GenBank/DDBJ whole genome shotgun (WGS) entry which is preliminary data.</text>
</comment>
<gene>
    <name evidence="2" type="ORF">GCM10009096_21310</name>
</gene>
<dbReference type="InterPro" id="IPR011109">
    <property type="entry name" value="DNA_bind_recombinase_dom"/>
</dbReference>
<dbReference type="RefSeq" id="WP_229954553.1">
    <property type="nucleotide sequence ID" value="NZ_BAAAEM010000002.1"/>
</dbReference>
<evidence type="ECO:0000259" key="1">
    <source>
        <dbReference type="Pfam" id="PF07508"/>
    </source>
</evidence>
<organism evidence="2 3">
    <name type="scientific">Parasphingorhabdus litoris</name>
    <dbReference type="NCBI Taxonomy" id="394733"/>
    <lineage>
        <taxon>Bacteria</taxon>
        <taxon>Pseudomonadati</taxon>
        <taxon>Pseudomonadota</taxon>
        <taxon>Alphaproteobacteria</taxon>
        <taxon>Sphingomonadales</taxon>
        <taxon>Sphingomonadaceae</taxon>
        <taxon>Parasphingorhabdus</taxon>
    </lineage>
</organism>
<dbReference type="InterPro" id="IPR038109">
    <property type="entry name" value="DNA_bind_recomb_sf"/>
</dbReference>
<accession>A0ABP3KG45</accession>
<name>A0ABP3KG45_9SPHN</name>
<sequence>MLLKNPIYIGKVRHKNRVYDGEHQAIIEEDVFERVQTTLAKNCLDKTLGKRAKNPSLLAGMITDPEGRKMSPAAGKKGSKRYSYYATRISPNQDSASKWRLPAGDIDRFVIDAIAHHFRTDAQPEEACPNELAEKRKRYKNWATILPGLTVPEKRKLLIEWNTNVELRKQEIGISLQPDPDGAVQSISVEVKLVRRGNELKLALSPDSKSAKRIADPSLLKLMAQAFAAREHLIDDAESEFVGRYSKEHLSKLARLSYLAPDIVSAIINGCQPPQISARQLLRNGNIPFDWAEQRKQLGFA</sequence>
<dbReference type="EMBL" id="BAAAEM010000002">
    <property type="protein sequence ID" value="GAA0479053.1"/>
    <property type="molecule type" value="Genomic_DNA"/>
</dbReference>
<evidence type="ECO:0000313" key="3">
    <source>
        <dbReference type="Proteomes" id="UP001500713"/>
    </source>
</evidence>
<feature type="domain" description="Recombinase" evidence="1">
    <location>
        <begin position="2"/>
        <end position="42"/>
    </location>
</feature>
<protein>
    <recommendedName>
        <fullName evidence="1">Recombinase domain-containing protein</fullName>
    </recommendedName>
</protein>
<keyword evidence="3" id="KW-1185">Reference proteome</keyword>
<dbReference type="Gene3D" id="3.90.1750.20">
    <property type="entry name" value="Putative Large Serine Recombinase, Chain B, Domain 2"/>
    <property type="match status" value="1"/>
</dbReference>
<reference evidence="3" key="1">
    <citation type="journal article" date="2019" name="Int. J. Syst. Evol. Microbiol.">
        <title>The Global Catalogue of Microorganisms (GCM) 10K type strain sequencing project: providing services to taxonomists for standard genome sequencing and annotation.</title>
        <authorList>
            <consortium name="The Broad Institute Genomics Platform"/>
            <consortium name="The Broad Institute Genome Sequencing Center for Infectious Disease"/>
            <person name="Wu L."/>
            <person name="Ma J."/>
        </authorList>
    </citation>
    <scope>NUCLEOTIDE SEQUENCE [LARGE SCALE GENOMIC DNA]</scope>
    <source>
        <strain evidence="3">JCM 14162</strain>
    </source>
</reference>
<evidence type="ECO:0000313" key="2">
    <source>
        <dbReference type="EMBL" id="GAA0479053.1"/>
    </source>
</evidence>
<proteinExistence type="predicted"/>
<dbReference type="Pfam" id="PF07508">
    <property type="entry name" value="Recombinase"/>
    <property type="match status" value="1"/>
</dbReference>